<dbReference type="InterPro" id="IPR006076">
    <property type="entry name" value="FAD-dep_OxRdtase"/>
</dbReference>
<dbReference type="SUPFAM" id="SSF51905">
    <property type="entry name" value="FAD/NAD(P)-binding domain"/>
    <property type="match status" value="1"/>
</dbReference>
<dbReference type="Gene3D" id="3.30.9.10">
    <property type="entry name" value="D-Amino Acid Oxidase, subunit A, domain 2"/>
    <property type="match status" value="1"/>
</dbReference>
<evidence type="ECO:0000256" key="2">
    <source>
        <dbReference type="ARBA" id="ARBA00023002"/>
    </source>
</evidence>
<name>A0A251X7Y5_9GAMM</name>
<gene>
    <name evidence="4" type="ORF">TPSD3_06815</name>
</gene>
<dbReference type="RefSeq" id="WP_086487833.1">
    <property type="nucleotide sequence ID" value="NZ_MSLT01000012.1"/>
</dbReference>
<feature type="domain" description="FAD dependent oxidoreductase" evidence="3">
    <location>
        <begin position="2"/>
        <end position="396"/>
    </location>
</feature>
<keyword evidence="5" id="KW-1185">Reference proteome</keyword>
<dbReference type="PANTHER" id="PTHR13847">
    <property type="entry name" value="SARCOSINE DEHYDROGENASE-RELATED"/>
    <property type="match status" value="1"/>
</dbReference>
<accession>A0A251X7Y5</accession>
<sequence length="415" mass="46492">MKIIILGAGVVGITTAYYLNRAGHDVTVIEQKEGAGLMTSFANGGQLSYSYTDPVAQPYLLAQLPELMLRYYAPLAIRFSLSPEFLRWVWLFLKNCRASRVPENTLKTLKLAFYSREQLHQLLAECPELSFHYQQNGKMYLYFDEKEMQRGQKRCAFKNQWGCQQEVFSASECLAKEPQLKHVKSTLVGGVFSPLDECGNAYLFTQQLAHYCQQQGVAFLYNTTVKKLHAVDDWISEVHTSRGIYSAEAFVLAAAIQSPVLSKPLGVYLPVYPMKGYSLSIPITAQSPHTCLTDSQHRTVYSYLGDILRVAGMAEVGSEDLDLTPKKLAMMLELAQQTFPDGGHYENSQFWAGVRPMTPDSAPILGVSPYRNLYFNIGHGMLGWTLACGSAAVLTDIVSQKTPQIAVEGFRWDRF</sequence>
<dbReference type="InterPro" id="IPR036188">
    <property type="entry name" value="FAD/NAD-bd_sf"/>
</dbReference>
<dbReference type="SUPFAM" id="SSF54373">
    <property type="entry name" value="FAD-linked reductases, C-terminal domain"/>
    <property type="match status" value="1"/>
</dbReference>
<evidence type="ECO:0000313" key="5">
    <source>
        <dbReference type="Proteomes" id="UP000194798"/>
    </source>
</evidence>
<dbReference type="GO" id="GO:0005886">
    <property type="term" value="C:plasma membrane"/>
    <property type="evidence" value="ECO:0007669"/>
    <property type="project" value="TreeGrafter"/>
</dbReference>
<keyword evidence="2" id="KW-0560">Oxidoreductase</keyword>
<dbReference type="GO" id="GO:0005737">
    <property type="term" value="C:cytoplasm"/>
    <property type="evidence" value="ECO:0007669"/>
    <property type="project" value="TreeGrafter"/>
</dbReference>
<dbReference type="EMBL" id="MSLT01000012">
    <property type="protein sequence ID" value="OUD14045.1"/>
    <property type="molecule type" value="Genomic_DNA"/>
</dbReference>
<evidence type="ECO:0000259" key="3">
    <source>
        <dbReference type="Pfam" id="PF01266"/>
    </source>
</evidence>
<dbReference type="AlphaFoldDB" id="A0A251X7Y5"/>
<dbReference type="GO" id="GO:0055130">
    <property type="term" value="P:D-alanine catabolic process"/>
    <property type="evidence" value="ECO:0007669"/>
    <property type="project" value="TreeGrafter"/>
</dbReference>
<dbReference type="Proteomes" id="UP000194798">
    <property type="component" value="Unassembled WGS sequence"/>
</dbReference>
<dbReference type="OrthoDB" id="9805337at2"/>
<proteinExistence type="inferred from homology"/>
<dbReference type="NCBIfam" id="NF001933">
    <property type="entry name" value="PRK00711.1"/>
    <property type="match status" value="1"/>
</dbReference>
<evidence type="ECO:0000313" key="4">
    <source>
        <dbReference type="EMBL" id="OUD14045.1"/>
    </source>
</evidence>
<organism evidence="4 5">
    <name type="scientific">Thioflexithrix psekupsensis</name>
    <dbReference type="NCBI Taxonomy" id="1570016"/>
    <lineage>
        <taxon>Bacteria</taxon>
        <taxon>Pseudomonadati</taxon>
        <taxon>Pseudomonadota</taxon>
        <taxon>Gammaproteobacteria</taxon>
        <taxon>Thiotrichales</taxon>
        <taxon>Thioflexithrix</taxon>
    </lineage>
</organism>
<dbReference type="GO" id="GO:0008718">
    <property type="term" value="F:D-amino-acid dehydrogenase activity"/>
    <property type="evidence" value="ECO:0007669"/>
    <property type="project" value="TreeGrafter"/>
</dbReference>
<dbReference type="Gene3D" id="3.50.50.60">
    <property type="entry name" value="FAD/NAD(P)-binding domain"/>
    <property type="match status" value="2"/>
</dbReference>
<dbReference type="Pfam" id="PF01266">
    <property type="entry name" value="DAO"/>
    <property type="match status" value="1"/>
</dbReference>
<comment type="caution">
    <text evidence="4">The sequence shown here is derived from an EMBL/GenBank/DDBJ whole genome shotgun (WGS) entry which is preliminary data.</text>
</comment>
<comment type="similarity">
    <text evidence="1">Belongs to the DadA oxidoreductase family.</text>
</comment>
<evidence type="ECO:0000256" key="1">
    <source>
        <dbReference type="ARBA" id="ARBA00009410"/>
    </source>
</evidence>
<protein>
    <recommendedName>
        <fullName evidence="3">FAD dependent oxidoreductase domain-containing protein</fullName>
    </recommendedName>
</protein>
<dbReference type="PANTHER" id="PTHR13847:SF280">
    <property type="entry name" value="D-AMINO ACID DEHYDROGENASE"/>
    <property type="match status" value="1"/>
</dbReference>
<reference evidence="4 5" key="1">
    <citation type="submission" date="2016-12" db="EMBL/GenBank/DDBJ databases">
        <title>Thioflexothrix psekupsii D3 genome sequencing and assembly.</title>
        <authorList>
            <person name="Fomenkov A."/>
            <person name="Vincze T."/>
            <person name="Grabovich M."/>
            <person name="Anton B.P."/>
            <person name="Dubinina G."/>
            <person name="Orlova M."/>
            <person name="Belousova E."/>
            <person name="Roberts R.J."/>
        </authorList>
    </citation>
    <scope>NUCLEOTIDE SEQUENCE [LARGE SCALE GENOMIC DNA]</scope>
    <source>
        <strain evidence="4">D3</strain>
    </source>
</reference>